<dbReference type="InterPro" id="IPR044246">
    <property type="entry name" value="ZFP3-like"/>
</dbReference>
<evidence type="ECO:0000256" key="6">
    <source>
        <dbReference type="PROSITE-ProRule" id="PRU00042"/>
    </source>
</evidence>
<comment type="subcellular location">
    <subcellularLocation>
        <location evidence="1">Nucleus</location>
    </subcellularLocation>
</comment>
<dbReference type="EMBL" id="CM001879">
    <property type="protein sequence ID" value="EOX93732.1"/>
    <property type="molecule type" value="Genomic_DNA"/>
</dbReference>
<dbReference type="Pfam" id="PF13912">
    <property type="entry name" value="zf-C2H2_6"/>
    <property type="match status" value="1"/>
</dbReference>
<dbReference type="PANTHER" id="PTHR47287:SF13">
    <property type="entry name" value="C2H2-TYPE DOMAIN-CONTAINING PROTEIN"/>
    <property type="match status" value="1"/>
</dbReference>
<dbReference type="GO" id="GO:0009788">
    <property type="term" value="P:negative regulation of abscisic acid-activated signaling pathway"/>
    <property type="evidence" value="ECO:0007669"/>
    <property type="project" value="InterPro"/>
</dbReference>
<keyword evidence="3 6" id="KW-0863">Zinc-finger</keyword>
<evidence type="ECO:0000313" key="8">
    <source>
        <dbReference type="EMBL" id="EOX93732.1"/>
    </source>
</evidence>
<evidence type="ECO:0000256" key="5">
    <source>
        <dbReference type="ARBA" id="ARBA00023242"/>
    </source>
</evidence>
<feature type="domain" description="C2H2-type" evidence="7">
    <location>
        <begin position="73"/>
        <end position="100"/>
    </location>
</feature>
<sequence>MSNKVSWEDLQDKRMRVKAHEAKLSMEPKLELRLWNNNEVHQESRKVLNWLDSLDKRPWNILEPINKEQKREFLCKYCNKKFSNSQALGGHQNAHKRERALSRKEKGRMDLYNPYGHICSHLCDPFSPMARVPNPETSQKSLRTNVEAMIQKPYNDSPGYVNNPNFMSSQIAMPPSDDHFYWSPGGDLSQPATTPFHSRAPPFKNFGGFQNTNLHKF</sequence>
<dbReference type="InParanoid" id="A0A061DMV7"/>
<dbReference type="PROSITE" id="PS00028">
    <property type="entry name" value="ZINC_FINGER_C2H2_1"/>
    <property type="match status" value="1"/>
</dbReference>
<dbReference type="GO" id="GO:0005634">
    <property type="term" value="C:nucleus"/>
    <property type="evidence" value="ECO:0007669"/>
    <property type="project" value="UniProtKB-SubCell"/>
</dbReference>
<dbReference type="Proteomes" id="UP000026915">
    <property type="component" value="Chromosome 1"/>
</dbReference>
<organism evidence="8 9">
    <name type="scientific">Theobroma cacao</name>
    <name type="common">Cacao</name>
    <name type="synonym">Cocoa</name>
    <dbReference type="NCBI Taxonomy" id="3641"/>
    <lineage>
        <taxon>Eukaryota</taxon>
        <taxon>Viridiplantae</taxon>
        <taxon>Streptophyta</taxon>
        <taxon>Embryophyta</taxon>
        <taxon>Tracheophyta</taxon>
        <taxon>Spermatophyta</taxon>
        <taxon>Magnoliopsida</taxon>
        <taxon>eudicotyledons</taxon>
        <taxon>Gunneridae</taxon>
        <taxon>Pentapetalae</taxon>
        <taxon>rosids</taxon>
        <taxon>malvids</taxon>
        <taxon>Malvales</taxon>
        <taxon>Malvaceae</taxon>
        <taxon>Byttnerioideae</taxon>
        <taxon>Theobroma</taxon>
    </lineage>
</organism>
<dbReference type="InterPro" id="IPR013087">
    <property type="entry name" value="Znf_C2H2_type"/>
</dbReference>
<dbReference type="Gene3D" id="3.30.160.60">
    <property type="entry name" value="Classic Zinc Finger"/>
    <property type="match status" value="1"/>
</dbReference>
<dbReference type="InterPro" id="IPR036236">
    <property type="entry name" value="Znf_C2H2_sf"/>
</dbReference>
<dbReference type="STRING" id="3641.A0A061DMV7"/>
<dbReference type="AlphaFoldDB" id="A0A061DMV7"/>
<evidence type="ECO:0000256" key="2">
    <source>
        <dbReference type="ARBA" id="ARBA00022723"/>
    </source>
</evidence>
<gene>
    <name evidence="8" type="ORF">TCM_002656</name>
</gene>
<keyword evidence="4" id="KW-0862">Zinc</keyword>
<dbReference type="SUPFAM" id="SSF57667">
    <property type="entry name" value="beta-beta-alpha zinc fingers"/>
    <property type="match status" value="1"/>
</dbReference>
<evidence type="ECO:0000256" key="3">
    <source>
        <dbReference type="ARBA" id="ARBA00022771"/>
    </source>
</evidence>
<evidence type="ECO:0000259" key="7">
    <source>
        <dbReference type="PROSITE" id="PS50157"/>
    </source>
</evidence>
<dbReference type="PROSITE" id="PS50157">
    <property type="entry name" value="ZINC_FINGER_C2H2_2"/>
    <property type="match status" value="1"/>
</dbReference>
<keyword evidence="5" id="KW-0539">Nucleus</keyword>
<evidence type="ECO:0000313" key="9">
    <source>
        <dbReference type="Proteomes" id="UP000026915"/>
    </source>
</evidence>
<dbReference type="eggNOG" id="ENOG502SUVF">
    <property type="taxonomic scope" value="Eukaryota"/>
</dbReference>
<keyword evidence="9" id="KW-1185">Reference proteome</keyword>
<dbReference type="GO" id="GO:0008270">
    <property type="term" value="F:zinc ion binding"/>
    <property type="evidence" value="ECO:0007669"/>
    <property type="project" value="UniProtKB-KW"/>
</dbReference>
<name>A0A061DMV7_THECC</name>
<reference evidence="8 9" key="1">
    <citation type="journal article" date="2013" name="Genome Biol.">
        <title>The genome sequence of the most widely cultivated cacao type and its use to identify candidate genes regulating pod color.</title>
        <authorList>
            <person name="Motamayor J.C."/>
            <person name="Mockaitis K."/>
            <person name="Schmutz J."/>
            <person name="Haiminen N."/>
            <person name="Iii D.L."/>
            <person name="Cornejo O."/>
            <person name="Findley S.D."/>
            <person name="Zheng P."/>
            <person name="Utro F."/>
            <person name="Royaert S."/>
            <person name="Saski C."/>
            <person name="Jenkins J."/>
            <person name="Podicheti R."/>
            <person name="Zhao M."/>
            <person name="Scheffler B.E."/>
            <person name="Stack J.C."/>
            <person name="Feltus F.A."/>
            <person name="Mustiga G.M."/>
            <person name="Amores F."/>
            <person name="Phillips W."/>
            <person name="Marelli J.P."/>
            <person name="May G.D."/>
            <person name="Shapiro H."/>
            <person name="Ma J."/>
            <person name="Bustamante C.D."/>
            <person name="Schnell R.J."/>
            <person name="Main D."/>
            <person name="Gilbert D."/>
            <person name="Parida L."/>
            <person name="Kuhn D.N."/>
        </authorList>
    </citation>
    <scope>NUCLEOTIDE SEQUENCE [LARGE SCALE GENOMIC DNA]</scope>
    <source>
        <strain evidence="9">cv. Matina 1-6</strain>
    </source>
</reference>
<keyword evidence="2" id="KW-0479">Metal-binding</keyword>
<dbReference type="PANTHER" id="PTHR47287">
    <property type="entry name" value="C2H2 AND C2HC ZINC FINGERS SUPERFAMILY PROTEIN"/>
    <property type="match status" value="1"/>
</dbReference>
<dbReference type="HOGENOM" id="CLU_078088_0_0_1"/>
<proteinExistence type="predicted"/>
<evidence type="ECO:0000256" key="4">
    <source>
        <dbReference type="ARBA" id="ARBA00022833"/>
    </source>
</evidence>
<dbReference type="Gramene" id="EOX93732">
    <property type="protein sequence ID" value="EOX93732"/>
    <property type="gene ID" value="TCM_002656"/>
</dbReference>
<dbReference type="OMA" id="PWNILEP"/>
<accession>A0A061DMV7</accession>
<protein>
    <recommendedName>
        <fullName evidence="7">C2H2-type domain-containing protein</fullName>
    </recommendedName>
</protein>
<evidence type="ECO:0000256" key="1">
    <source>
        <dbReference type="ARBA" id="ARBA00004123"/>
    </source>
</evidence>